<evidence type="ECO:0000313" key="1">
    <source>
        <dbReference type="EMBL" id="CAH7683035.1"/>
    </source>
</evidence>
<name>A0AAV0B923_PHAPC</name>
<sequence>MIFDHCLNKTLYTVAVNYISSRVLKDAAQEQRSCSFYTGANTTSATCNEQPNVVCTKGCTGPFVTATECTPVNESEEAIASTQVCSFGFGRNTAAAKACINELGTFRCTGQTTGSATCDGCQARS</sequence>
<accession>A0AAV0B923</accession>
<organism evidence="1 2">
    <name type="scientific">Phakopsora pachyrhizi</name>
    <name type="common">Asian soybean rust disease fungus</name>
    <dbReference type="NCBI Taxonomy" id="170000"/>
    <lineage>
        <taxon>Eukaryota</taxon>
        <taxon>Fungi</taxon>
        <taxon>Dikarya</taxon>
        <taxon>Basidiomycota</taxon>
        <taxon>Pucciniomycotina</taxon>
        <taxon>Pucciniomycetes</taxon>
        <taxon>Pucciniales</taxon>
        <taxon>Phakopsoraceae</taxon>
        <taxon>Phakopsora</taxon>
    </lineage>
</organism>
<reference evidence="1" key="1">
    <citation type="submission" date="2022-06" db="EMBL/GenBank/DDBJ databases">
        <authorList>
            <consortium name="SYNGENTA / RWTH Aachen University"/>
        </authorList>
    </citation>
    <scope>NUCLEOTIDE SEQUENCE</scope>
</reference>
<comment type="caution">
    <text evidence="1">The sequence shown here is derived from an EMBL/GenBank/DDBJ whole genome shotgun (WGS) entry which is preliminary data.</text>
</comment>
<keyword evidence="2" id="KW-1185">Reference proteome</keyword>
<proteinExistence type="predicted"/>
<dbReference type="AlphaFoldDB" id="A0AAV0B923"/>
<dbReference type="EMBL" id="CALTRL010004407">
    <property type="protein sequence ID" value="CAH7683035.1"/>
    <property type="molecule type" value="Genomic_DNA"/>
</dbReference>
<evidence type="ECO:0008006" key="3">
    <source>
        <dbReference type="Google" id="ProtNLM"/>
    </source>
</evidence>
<dbReference type="Proteomes" id="UP001153365">
    <property type="component" value="Unassembled WGS sequence"/>
</dbReference>
<gene>
    <name evidence="1" type="ORF">PPACK8108_LOCUS16279</name>
</gene>
<evidence type="ECO:0000313" key="2">
    <source>
        <dbReference type="Proteomes" id="UP001153365"/>
    </source>
</evidence>
<protein>
    <recommendedName>
        <fullName evidence="3">Secreted protein</fullName>
    </recommendedName>
</protein>